<gene>
    <name evidence="1" type="ORF">HETIRDRAFT_419079</name>
</gene>
<dbReference type="KEGG" id="hir:HETIRDRAFT_419079"/>
<protein>
    <submittedName>
        <fullName evidence="1">Uncharacterized protein</fullName>
    </submittedName>
</protein>
<dbReference type="EMBL" id="KI925459">
    <property type="protein sequence ID" value="ETW81169.1"/>
    <property type="molecule type" value="Genomic_DNA"/>
</dbReference>
<accession>W4K5X3</accession>
<sequence length="275" mass="32220">MWRRVKKWFKDHFWDTKSERSREIGTLKKLMKNGMTSSQTIKFVEDCAAFMDRFTRLESILRDMDTELPGVADHNYVDIALLPEIKKVLSIRYDQEISEAEWTNLRQVILAAFLRWRKDMDLSLAVFVPELTCVYRSLDTLDYPATLFWCCKCSDLGLTRAVTYVDMISHRCCNEPFDFDSTSCRFSYSYSDYHQAAVFYFWYNPWSYHCLKFHSGSYLVVDSVVTRGEHGCRASRGHIDSLRTQFKCIACTKNAPWPTADWPDVVQHVLTHSSL</sequence>
<keyword evidence="2" id="KW-1185">Reference proteome</keyword>
<dbReference type="GeneID" id="20673525"/>
<evidence type="ECO:0000313" key="2">
    <source>
        <dbReference type="Proteomes" id="UP000030671"/>
    </source>
</evidence>
<dbReference type="RefSeq" id="XP_009547834.1">
    <property type="nucleotide sequence ID" value="XM_009549539.1"/>
</dbReference>
<dbReference type="Proteomes" id="UP000030671">
    <property type="component" value="Unassembled WGS sequence"/>
</dbReference>
<dbReference type="HOGENOM" id="CLU_1012139_0_0_1"/>
<reference evidence="1 2" key="1">
    <citation type="journal article" date="2012" name="New Phytol.">
        <title>Insight into trade-off between wood decay and parasitism from the genome of a fungal forest pathogen.</title>
        <authorList>
            <person name="Olson A."/>
            <person name="Aerts A."/>
            <person name="Asiegbu F."/>
            <person name="Belbahri L."/>
            <person name="Bouzid O."/>
            <person name="Broberg A."/>
            <person name="Canback B."/>
            <person name="Coutinho P.M."/>
            <person name="Cullen D."/>
            <person name="Dalman K."/>
            <person name="Deflorio G."/>
            <person name="van Diepen L.T."/>
            <person name="Dunand C."/>
            <person name="Duplessis S."/>
            <person name="Durling M."/>
            <person name="Gonthier P."/>
            <person name="Grimwood J."/>
            <person name="Fossdal C.G."/>
            <person name="Hansson D."/>
            <person name="Henrissat B."/>
            <person name="Hietala A."/>
            <person name="Himmelstrand K."/>
            <person name="Hoffmeister D."/>
            <person name="Hogberg N."/>
            <person name="James T.Y."/>
            <person name="Karlsson M."/>
            <person name="Kohler A."/>
            <person name="Kues U."/>
            <person name="Lee Y.H."/>
            <person name="Lin Y.C."/>
            <person name="Lind M."/>
            <person name="Lindquist E."/>
            <person name="Lombard V."/>
            <person name="Lucas S."/>
            <person name="Lunden K."/>
            <person name="Morin E."/>
            <person name="Murat C."/>
            <person name="Park J."/>
            <person name="Raffaello T."/>
            <person name="Rouze P."/>
            <person name="Salamov A."/>
            <person name="Schmutz J."/>
            <person name="Solheim H."/>
            <person name="Stahlberg J."/>
            <person name="Velez H."/>
            <person name="de Vries R.P."/>
            <person name="Wiebenga A."/>
            <person name="Woodward S."/>
            <person name="Yakovlev I."/>
            <person name="Garbelotto M."/>
            <person name="Martin F."/>
            <person name="Grigoriev I.V."/>
            <person name="Stenlid J."/>
        </authorList>
    </citation>
    <scope>NUCLEOTIDE SEQUENCE [LARGE SCALE GENOMIC DNA]</scope>
    <source>
        <strain evidence="1 2">TC 32-1</strain>
    </source>
</reference>
<evidence type="ECO:0000313" key="1">
    <source>
        <dbReference type="EMBL" id="ETW81169.1"/>
    </source>
</evidence>
<name>W4K5X3_HETIT</name>
<proteinExistence type="predicted"/>
<dbReference type="InParanoid" id="W4K5X3"/>
<dbReference type="OrthoDB" id="2322499at2759"/>
<dbReference type="AlphaFoldDB" id="W4K5X3"/>
<organism evidence="1 2">
    <name type="scientific">Heterobasidion irregulare (strain TC 32-1)</name>
    <dbReference type="NCBI Taxonomy" id="747525"/>
    <lineage>
        <taxon>Eukaryota</taxon>
        <taxon>Fungi</taxon>
        <taxon>Dikarya</taxon>
        <taxon>Basidiomycota</taxon>
        <taxon>Agaricomycotina</taxon>
        <taxon>Agaricomycetes</taxon>
        <taxon>Russulales</taxon>
        <taxon>Bondarzewiaceae</taxon>
        <taxon>Heterobasidion</taxon>
        <taxon>Heterobasidion annosum species complex</taxon>
    </lineage>
</organism>